<dbReference type="InterPro" id="IPR036291">
    <property type="entry name" value="NAD(P)-bd_dom_sf"/>
</dbReference>
<dbReference type="PANTHER" id="PTHR13812">
    <property type="entry name" value="KETIMINE REDUCTASE MU-CRYSTALLIN"/>
    <property type="match status" value="1"/>
</dbReference>
<dbReference type="SUPFAM" id="SSF51735">
    <property type="entry name" value="NAD(P)-binding Rossmann-fold domains"/>
    <property type="match status" value="1"/>
</dbReference>
<sequence length="324" mass="33915">MTLLLDDAAVQTAFDWRMAVDALREAYAGAVDDLRYPPRVMARGNGTWLRVLSGVGSADGLMGAKLIAASMETRRASYLIPLFDQRSAELVALLDGHSVTGFRTAATSALAADLLAVPGALTVAVIGSGFEAKNHVRALRAVREVKAVRVYSPRAQSRARFTAELADLPVAAVETAEAALAGASLVICAARSRDESPTLLGSWLRPGMTVVSIGSTLPEQREVDTEVIARADVIVADVLKEVLEDTGDLLAARAAGVDATDKAGSLADLVSARHPGRVGDGQIVLYKSVGSAVQDLAVADMCARNARRLGIGVVLPISIPPVQK</sequence>
<gene>
    <name evidence="1" type="ORF">GCM10009850_117730</name>
</gene>
<evidence type="ECO:0000313" key="1">
    <source>
        <dbReference type="EMBL" id="GAA2216304.1"/>
    </source>
</evidence>
<evidence type="ECO:0000313" key="2">
    <source>
        <dbReference type="Proteomes" id="UP001499843"/>
    </source>
</evidence>
<accession>A0ABN3D3P1</accession>
<dbReference type="InterPro" id="IPR023401">
    <property type="entry name" value="ODC_N"/>
</dbReference>
<organism evidence="1 2">
    <name type="scientific">Nonomuraea monospora</name>
    <dbReference type="NCBI Taxonomy" id="568818"/>
    <lineage>
        <taxon>Bacteria</taxon>
        <taxon>Bacillati</taxon>
        <taxon>Actinomycetota</taxon>
        <taxon>Actinomycetes</taxon>
        <taxon>Streptosporangiales</taxon>
        <taxon>Streptosporangiaceae</taxon>
        <taxon>Nonomuraea</taxon>
    </lineage>
</organism>
<protein>
    <submittedName>
        <fullName evidence="1">Ornithine cyclodeaminase family protein</fullName>
    </submittedName>
</protein>
<dbReference type="InterPro" id="IPR003462">
    <property type="entry name" value="ODC_Mu_crystall"/>
</dbReference>
<reference evidence="1 2" key="1">
    <citation type="journal article" date="2019" name="Int. J. Syst. Evol. Microbiol.">
        <title>The Global Catalogue of Microorganisms (GCM) 10K type strain sequencing project: providing services to taxonomists for standard genome sequencing and annotation.</title>
        <authorList>
            <consortium name="The Broad Institute Genomics Platform"/>
            <consortium name="The Broad Institute Genome Sequencing Center for Infectious Disease"/>
            <person name="Wu L."/>
            <person name="Ma J."/>
        </authorList>
    </citation>
    <scope>NUCLEOTIDE SEQUENCE [LARGE SCALE GENOMIC DNA]</scope>
    <source>
        <strain evidence="1 2">JCM 16114</strain>
    </source>
</reference>
<dbReference type="Gene3D" id="3.40.50.720">
    <property type="entry name" value="NAD(P)-binding Rossmann-like Domain"/>
    <property type="match status" value="1"/>
</dbReference>
<dbReference type="PANTHER" id="PTHR13812:SF19">
    <property type="entry name" value="KETIMINE REDUCTASE MU-CRYSTALLIN"/>
    <property type="match status" value="1"/>
</dbReference>
<dbReference type="Pfam" id="PF02423">
    <property type="entry name" value="OCD_Mu_crystall"/>
    <property type="match status" value="1"/>
</dbReference>
<dbReference type="EMBL" id="BAAAQX010000065">
    <property type="protein sequence ID" value="GAA2216304.1"/>
    <property type="molecule type" value="Genomic_DNA"/>
</dbReference>
<proteinExistence type="predicted"/>
<comment type="caution">
    <text evidence="1">The sequence shown here is derived from an EMBL/GenBank/DDBJ whole genome shotgun (WGS) entry which is preliminary data.</text>
</comment>
<keyword evidence="2" id="KW-1185">Reference proteome</keyword>
<dbReference type="Proteomes" id="UP001499843">
    <property type="component" value="Unassembled WGS sequence"/>
</dbReference>
<dbReference type="Gene3D" id="3.30.1780.10">
    <property type="entry name" value="ornithine cyclodeaminase, domain 1"/>
    <property type="match status" value="1"/>
</dbReference>
<name>A0ABN3D3P1_9ACTN</name>
<dbReference type="PIRSF" id="PIRSF001439">
    <property type="entry name" value="CryM"/>
    <property type="match status" value="1"/>
</dbReference>
<dbReference type="RefSeq" id="WP_344495788.1">
    <property type="nucleotide sequence ID" value="NZ_BAAAQX010000065.1"/>
</dbReference>